<proteinExistence type="predicted"/>
<name>A0ABM0NVI8_PRUMU</name>
<dbReference type="GeneID" id="103329745"/>
<keyword evidence="2" id="KW-1185">Reference proteome</keyword>
<evidence type="ECO:0000313" key="3">
    <source>
        <dbReference type="RefSeq" id="XP_008230470.1"/>
    </source>
</evidence>
<evidence type="ECO:0000313" key="2">
    <source>
        <dbReference type="Proteomes" id="UP000694861"/>
    </source>
</evidence>
<sequence length="196" mass="21701">MSSIFKLVINHLIGFRELQISEIERDYRERESETKNVFAMSEASAVEIPTELAEEEIAEVSAAEDLPVPVSAKNQTLESEHIPDELKAEESSEIESPPERSLEDILEEHSASARGRVHGSDSFTAMKLKLEAMIYPSMTIGNSVLMRFLNPHPLPGLAEFTEFLEACTAVFSHCEIEAADFVQLHSPGIGPIKFSG</sequence>
<dbReference type="RefSeq" id="XP_008230470.1">
    <property type="nucleotide sequence ID" value="XM_008232248.2"/>
</dbReference>
<accession>A0ABM0NVI8</accession>
<dbReference type="Proteomes" id="UP000694861">
    <property type="component" value="Linkage group LG4"/>
</dbReference>
<feature type="region of interest" description="Disordered" evidence="1">
    <location>
        <begin position="69"/>
        <end position="100"/>
    </location>
</feature>
<protein>
    <submittedName>
        <fullName evidence="3">Uncharacterized protein LOC103329745</fullName>
    </submittedName>
</protein>
<organism evidence="2 3">
    <name type="scientific">Prunus mume</name>
    <name type="common">Japanese apricot</name>
    <name type="synonym">Armeniaca mume</name>
    <dbReference type="NCBI Taxonomy" id="102107"/>
    <lineage>
        <taxon>Eukaryota</taxon>
        <taxon>Viridiplantae</taxon>
        <taxon>Streptophyta</taxon>
        <taxon>Embryophyta</taxon>
        <taxon>Tracheophyta</taxon>
        <taxon>Spermatophyta</taxon>
        <taxon>Magnoliopsida</taxon>
        <taxon>eudicotyledons</taxon>
        <taxon>Gunneridae</taxon>
        <taxon>Pentapetalae</taxon>
        <taxon>rosids</taxon>
        <taxon>fabids</taxon>
        <taxon>Rosales</taxon>
        <taxon>Rosaceae</taxon>
        <taxon>Amygdaloideae</taxon>
        <taxon>Amygdaleae</taxon>
        <taxon>Prunus</taxon>
    </lineage>
</organism>
<evidence type="ECO:0000256" key="1">
    <source>
        <dbReference type="SAM" id="MobiDB-lite"/>
    </source>
</evidence>
<reference evidence="3" key="2">
    <citation type="submission" date="2025-08" db="UniProtKB">
        <authorList>
            <consortium name="RefSeq"/>
        </authorList>
    </citation>
    <scope>IDENTIFICATION</scope>
</reference>
<reference evidence="2" key="1">
    <citation type="journal article" date="2012" name="Nat. Commun.">
        <title>The genome of Prunus mume.</title>
        <authorList>
            <person name="Zhang Q."/>
            <person name="Chen W."/>
            <person name="Sun L."/>
            <person name="Zhao F."/>
            <person name="Huang B."/>
            <person name="Yang W."/>
            <person name="Tao Y."/>
            <person name="Wang J."/>
            <person name="Yuan Z."/>
            <person name="Fan G."/>
            <person name="Xing Z."/>
            <person name="Han C."/>
            <person name="Pan H."/>
            <person name="Zhong X."/>
            <person name="Shi W."/>
            <person name="Liang X."/>
            <person name="Du D."/>
            <person name="Sun F."/>
            <person name="Xu Z."/>
            <person name="Hao R."/>
            <person name="Lv T."/>
            <person name="Lv Y."/>
            <person name="Zheng Z."/>
            <person name="Sun M."/>
            <person name="Luo L."/>
            <person name="Cai M."/>
            <person name="Gao Y."/>
            <person name="Wang J."/>
            <person name="Yin Y."/>
            <person name="Xu X."/>
            <person name="Cheng T."/>
            <person name="Wang J."/>
        </authorList>
    </citation>
    <scope>NUCLEOTIDE SEQUENCE [LARGE SCALE GENOMIC DNA]</scope>
</reference>
<gene>
    <name evidence="3" type="primary">LOC103329745</name>
</gene>
<feature type="compositionally biased region" description="Basic and acidic residues" evidence="1">
    <location>
        <begin position="78"/>
        <end position="90"/>
    </location>
</feature>